<name>A0AAD3SKF0_NEPGR</name>
<dbReference type="EMBL" id="BSYO01000012">
    <property type="protein sequence ID" value="GMH13098.1"/>
    <property type="molecule type" value="Genomic_DNA"/>
</dbReference>
<keyword evidence="2" id="KW-1185">Reference proteome</keyword>
<dbReference type="AlphaFoldDB" id="A0AAD3SKF0"/>
<sequence>MGRSRLHWAKLFGPDQPVLMVESKRRRFVILGLESMYGLGSLPSSSSQNSAVLPAILNTRATFSVQRRTSLNWVKASARAKKKAWKDLNVPLSRHVWMEEYAYGEQPSTCCVCLTSLAVSQNLVCSKGLQVCGAVWVWPCATPLVGKMG</sequence>
<dbReference type="Proteomes" id="UP001279734">
    <property type="component" value="Unassembled WGS sequence"/>
</dbReference>
<accession>A0AAD3SKF0</accession>
<proteinExistence type="predicted"/>
<protein>
    <submittedName>
        <fullName evidence="1">Uncharacterized protein</fullName>
    </submittedName>
</protein>
<gene>
    <name evidence="1" type="ORF">Nepgr_014939</name>
</gene>
<comment type="caution">
    <text evidence="1">The sequence shown here is derived from an EMBL/GenBank/DDBJ whole genome shotgun (WGS) entry which is preliminary data.</text>
</comment>
<organism evidence="1 2">
    <name type="scientific">Nepenthes gracilis</name>
    <name type="common">Slender pitcher plant</name>
    <dbReference type="NCBI Taxonomy" id="150966"/>
    <lineage>
        <taxon>Eukaryota</taxon>
        <taxon>Viridiplantae</taxon>
        <taxon>Streptophyta</taxon>
        <taxon>Embryophyta</taxon>
        <taxon>Tracheophyta</taxon>
        <taxon>Spermatophyta</taxon>
        <taxon>Magnoliopsida</taxon>
        <taxon>eudicotyledons</taxon>
        <taxon>Gunneridae</taxon>
        <taxon>Pentapetalae</taxon>
        <taxon>Caryophyllales</taxon>
        <taxon>Nepenthaceae</taxon>
        <taxon>Nepenthes</taxon>
    </lineage>
</organism>
<evidence type="ECO:0000313" key="2">
    <source>
        <dbReference type="Proteomes" id="UP001279734"/>
    </source>
</evidence>
<evidence type="ECO:0000313" key="1">
    <source>
        <dbReference type="EMBL" id="GMH13098.1"/>
    </source>
</evidence>
<reference evidence="1" key="1">
    <citation type="submission" date="2023-05" db="EMBL/GenBank/DDBJ databases">
        <title>Nepenthes gracilis genome sequencing.</title>
        <authorList>
            <person name="Fukushima K."/>
        </authorList>
    </citation>
    <scope>NUCLEOTIDE SEQUENCE</scope>
    <source>
        <strain evidence="1">SING2019-196</strain>
    </source>
</reference>